<dbReference type="Gene3D" id="3.40.718.10">
    <property type="entry name" value="Isopropylmalate Dehydrogenase"/>
    <property type="match status" value="1"/>
</dbReference>
<dbReference type="GO" id="GO:0016491">
    <property type="term" value="F:oxidoreductase activity"/>
    <property type="evidence" value="ECO:0007669"/>
    <property type="project" value="UniProtKB-KW"/>
</dbReference>
<evidence type="ECO:0000313" key="5">
    <source>
        <dbReference type="Proteomes" id="UP000264215"/>
    </source>
</evidence>
<evidence type="ECO:0000256" key="1">
    <source>
        <dbReference type="ARBA" id="ARBA00022723"/>
    </source>
</evidence>
<dbReference type="InterPro" id="IPR005255">
    <property type="entry name" value="PdxA_fam"/>
</dbReference>
<accession>A0A3D3TJU4</accession>
<dbReference type="AlphaFoldDB" id="A0A3D3TJU4"/>
<comment type="caution">
    <text evidence="4">The sequence shown here is derived from an EMBL/GenBank/DDBJ whole genome shotgun (WGS) entry which is preliminary data.</text>
</comment>
<name>A0A3D3TJU4_9BACT</name>
<dbReference type="NCBIfam" id="TIGR00557">
    <property type="entry name" value="pdxA"/>
    <property type="match status" value="1"/>
</dbReference>
<keyword evidence="3" id="KW-0520">NAD</keyword>
<proteinExistence type="predicted"/>
<reference evidence="4 5" key="1">
    <citation type="journal article" date="2018" name="Nat. Biotechnol.">
        <title>A standardized bacterial taxonomy based on genome phylogeny substantially revises the tree of life.</title>
        <authorList>
            <person name="Parks D.H."/>
            <person name="Chuvochina M."/>
            <person name="Waite D.W."/>
            <person name="Rinke C."/>
            <person name="Skarshewski A."/>
            <person name="Chaumeil P.A."/>
            <person name="Hugenholtz P."/>
        </authorList>
    </citation>
    <scope>NUCLEOTIDE SEQUENCE [LARGE SCALE GENOMIC DNA]</scope>
    <source>
        <strain evidence="4">UBA9905</strain>
    </source>
</reference>
<organism evidence="4 5">
    <name type="scientific">Mesotoga infera</name>
    <dbReference type="NCBI Taxonomy" id="1236046"/>
    <lineage>
        <taxon>Bacteria</taxon>
        <taxon>Thermotogati</taxon>
        <taxon>Thermotogota</taxon>
        <taxon>Thermotogae</taxon>
        <taxon>Kosmotogales</taxon>
        <taxon>Kosmotogaceae</taxon>
        <taxon>Mesotoga</taxon>
    </lineage>
</organism>
<dbReference type="SUPFAM" id="SSF53659">
    <property type="entry name" value="Isocitrate/Isopropylmalate dehydrogenase-like"/>
    <property type="match status" value="1"/>
</dbReference>
<dbReference type="Proteomes" id="UP000264215">
    <property type="component" value="Unassembled WGS sequence"/>
</dbReference>
<dbReference type="GO" id="GO:0051287">
    <property type="term" value="F:NAD binding"/>
    <property type="evidence" value="ECO:0007669"/>
    <property type="project" value="InterPro"/>
</dbReference>
<keyword evidence="2" id="KW-0560">Oxidoreductase</keyword>
<sequence length="344" mass="37231">MILKPMEQTVLPERISEKPAIAIPVGDPAGIGPEIVSKAIANREIFEICRPIVIGELGTLQREIDRNHLGMKIETVSGITDQTEFSPGTLSLVDMGTPDRLPEYGKVDRVCGRAAFEYLRKAVELAEEGRISAITTAPINKLSIKAAGIPYAGHTEILGALTETIDPLTMFEIAGEMRVFFLSRHVSLIDACRMVKKDRVYNYILRCESALKQLGIQRTKPIGVAALNPHGGEGGLFGSEEIEEIIPAVELARKKGIEVVGPVGADSIFNMARKGAFSAIISMYHDQGHIATKTLDFERTVSITLGMPILRTSVDHGTAFDIAGRGIADPSNLIEAVKAAARYS</sequence>
<protein>
    <submittedName>
        <fullName evidence="4">4-hydroxythreonine-4-phosphate dehydrogenase PdxA</fullName>
    </submittedName>
</protein>
<dbReference type="GO" id="GO:0046872">
    <property type="term" value="F:metal ion binding"/>
    <property type="evidence" value="ECO:0007669"/>
    <property type="project" value="UniProtKB-KW"/>
</dbReference>
<dbReference type="PANTHER" id="PTHR30004:SF6">
    <property type="entry name" value="D-THREONATE 4-PHOSPHATE DEHYDROGENASE"/>
    <property type="match status" value="1"/>
</dbReference>
<evidence type="ECO:0000256" key="3">
    <source>
        <dbReference type="ARBA" id="ARBA00023027"/>
    </source>
</evidence>
<dbReference type="PANTHER" id="PTHR30004">
    <property type="entry name" value="4-HYDROXYTHREONINE-4-PHOSPHATE DEHYDROGENASE"/>
    <property type="match status" value="1"/>
</dbReference>
<keyword evidence="1" id="KW-0479">Metal-binding</keyword>
<evidence type="ECO:0000313" key="4">
    <source>
        <dbReference type="EMBL" id="HCO69414.1"/>
    </source>
</evidence>
<evidence type="ECO:0000256" key="2">
    <source>
        <dbReference type="ARBA" id="ARBA00023002"/>
    </source>
</evidence>
<gene>
    <name evidence="4" type="primary">pdxA</name>
    <name evidence="4" type="ORF">DIT26_02335</name>
</gene>
<dbReference type="Pfam" id="PF04166">
    <property type="entry name" value="PdxA"/>
    <property type="match status" value="1"/>
</dbReference>
<dbReference type="EMBL" id="DQBS01000058">
    <property type="protein sequence ID" value="HCO69414.1"/>
    <property type="molecule type" value="Genomic_DNA"/>
</dbReference>